<reference evidence="5" key="1">
    <citation type="journal article" date="2019" name="Int. J. Syst. Evol. Microbiol.">
        <title>The Global Catalogue of Microorganisms (GCM) 10K type strain sequencing project: providing services to taxonomists for standard genome sequencing and annotation.</title>
        <authorList>
            <consortium name="The Broad Institute Genomics Platform"/>
            <consortium name="The Broad Institute Genome Sequencing Center for Infectious Disease"/>
            <person name="Wu L."/>
            <person name="Ma J."/>
        </authorList>
    </citation>
    <scope>NUCLEOTIDE SEQUENCE [LARGE SCALE GENOMIC DNA]</scope>
    <source>
        <strain evidence="5">JCM 16378</strain>
    </source>
</reference>
<dbReference type="InterPro" id="IPR047057">
    <property type="entry name" value="MerR_fam"/>
</dbReference>
<accession>A0ABP6GVD5</accession>
<dbReference type="SUPFAM" id="SSF46955">
    <property type="entry name" value="Putative DNA-binding domain"/>
    <property type="match status" value="1"/>
</dbReference>
<feature type="compositionally biased region" description="Low complexity" evidence="2">
    <location>
        <begin position="96"/>
        <end position="105"/>
    </location>
</feature>
<dbReference type="PANTHER" id="PTHR30204:SF89">
    <property type="entry name" value="HTH MERR-TYPE DOMAIN-CONTAINING PROTEIN"/>
    <property type="match status" value="1"/>
</dbReference>
<evidence type="ECO:0000259" key="3">
    <source>
        <dbReference type="PROSITE" id="PS50937"/>
    </source>
</evidence>
<keyword evidence="1" id="KW-0238">DNA-binding</keyword>
<evidence type="ECO:0000313" key="4">
    <source>
        <dbReference type="EMBL" id="GAA2730850.1"/>
    </source>
</evidence>
<proteinExistence type="predicted"/>
<comment type="caution">
    <text evidence="4">The sequence shown here is derived from an EMBL/GenBank/DDBJ whole genome shotgun (WGS) entry which is preliminary data.</text>
</comment>
<sequence>MAIGAVLAALREDFPDVTISKIRFLEAEGLVTPARTGSGYRTYTAADVDRLRYVLTAQRDHFWPLKVIRDALDALDRGLTPERGSSSGMPRPSVPAPVTDPDVPAADALTEQGTLRLTRDELAAAAGLDPATMDALETFGLVRPDAGGHYGDAALSIAHTAGALAAYGVEPRHLRPFRTAADREIGLVQQVVTPLRAASGRTGRGGAATDPTGDVLRLCVALHTALVKDGLHRG</sequence>
<dbReference type="Pfam" id="PF13411">
    <property type="entry name" value="MerR_1"/>
    <property type="match status" value="1"/>
</dbReference>
<dbReference type="Gene3D" id="1.10.1660.10">
    <property type="match status" value="1"/>
</dbReference>
<dbReference type="EMBL" id="BAAARN010000001">
    <property type="protein sequence ID" value="GAA2730850.1"/>
    <property type="molecule type" value="Genomic_DNA"/>
</dbReference>
<name>A0ABP6GVD5_9MICO</name>
<keyword evidence="5" id="KW-1185">Reference proteome</keyword>
<feature type="domain" description="HTH merR-type" evidence="3">
    <location>
        <begin position="16"/>
        <end position="74"/>
    </location>
</feature>
<evidence type="ECO:0000256" key="1">
    <source>
        <dbReference type="ARBA" id="ARBA00023125"/>
    </source>
</evidence>
<dbReference type="InterPro" id="IPR000551">
    <property type="entry name" value="MerR-type_HTH_dom"/>
</dbReference>
<feature type="region of interest" description="Disordered" evidence="2">
    <location>
        <begin position="79"/>
        <end position="105"/>
    </location>
</feature>
<dbReference type="CDD" id="cd00592">
    <property type="entry name" value="HTH_MerR-like"/>
    <property type="match status" value="1"/>
</dbReference>
<organism evidence="4 5">
    <name type="scientific">Pedococcus aerophilus</name>
    <dbReference type="NCBI Taxonomy" id="436356"/>
    <lineage>
        <taxon>Bacteria</taxon>
        <taxon>Bacillati</taxon>
        <taxon>Actinomycetota</taxon>
        <taxon>Actinomycetes</taxon>
        <taxon>Micrococcales</taxon>
        <taxon>Intrasporangiaceae</taxon>
        <taxon>Pedococcus</taxon>
    </lineage>
</organism>
<dbReference type="InterPro" id="IPR009061">
    <property type="entry name" value="DNA-bd_dom_put_sf"/>
</dbReference>
<dbReference type="PROSITE" id="PS50937">
    <property type="entry name" value="HTH_MERR_2"/>
    <property type="match status" value="1"/>
</dbReference>
<dbReference type="SMART" id="SM00422">
    <property type="entry name" value="HTH_MERR"/>
    <property type="match status" value="1"/>
</dbReference>
<protein>
    <submittedName>
        <fullName evidence="4">MerR family transcriptional regulator</fullName>
    </submittedName>
</protein>
<dbReference type="Proteomes" id="UP001501326">
    <property type="component" value="Unassembled WGS sequence"/>
</dbReference>
<dbReference type="PANTHER" id="PTHR30204">
    <property type="entry name" value="REDOX-CYCLING DRUG-SENSING TRANSCRIPTIONAL ACTIVATOR SOXR"/>
    <property type="match status" value="1"/>
</dbReference>
<evidence type="ECO:0000256" key="2">
    <source>
        <dbReference type="SAM" id="MobiDB-lite"/>
    </source>
</evidence>
<evidence type="ECO:0000313" key="5">
    <source>
        <dbReference type="Proteomes" id="UP001501326"/>
    </source>
</evidence>
<gene>
    <name evidence="4" type="ORF">GCM10009867_03160</name>
</gene>